<feature type="transmembrane region" description="Helical" evidence="5">
    <location>
        <begin position="74"/>
        <end position="93"/>
    </location>
</feature>
<keyword evidence="5" id="KW-0812">Transmembrane</keyword>
<comment type="caution">
    <text evidence="7">The sequence shown here is derived from an EMBL/GenBank/DDBJ whole genome shotgun (WGS) entry which is preliminary data.</text>
</comment>
<keyword evidence="2" id="KW-0964">Secreted</keyword>
<name>A0AAV4DZD2_9GAST</name>
<comment type="subcellular location">
    <subcellularLocation>
        <location evidence="1">Secreted</location>
    </subcellularLocation>
</comment>
<dbReference type="InterPro" id="IPR004133">
    <property type="entry name" value="DAN_dom"/>
</dbReference>
<dbReference type="SMART" id="SM00041">
    <property type="entry name" value="CT"/>
    <property type="match status" value="1"/>
</dbReference>
<dbReference type="Gene3D" id="2.10.90.10">
    <property type="entry name" value="Cystine-knot cytokines"/>
    <property type="match status" value="1"/>
</dbReference>
<proteinExistence type="predicted"/>
<evidence type="ECO:0000313" key="7">
    <source>
        <dbReference type="EMBL" id="GFO49712.1"/>
    </source>
</evidence>
<evidence type="ECO:0000259" key="6">
    <source>
        <dbReference type="SMART" id="SM00041"/>
    </source>
</evidence>
<evidence type="ECO:0000256" key="1">
    <source>
        <dbReference type="ARBA" id="ARBA00004613"/>
    </source>
</evidence>
<keyword evidence="8" id="KW-1185">Reference proteome</keyword>
<dbReference type="GO" id="GO:0005576">
    <property type="term" value="C:extracellular region"/>
    <property type="evidence" value="ECO:0007669"/>
    <property type="project" value="UniProtKB-SubCell"/>
</dbReference>
<evidence type="ECO:0000256" key="3">
    <source>
        <dbReference type="ARBA" id="ARBA00022729"/>
    </source>
</evidence>
<keyword evidence="5" id="KW-1133">Transmembrane helix</keyword>
<feature type="domain" description="CTCK" evidence="6">
    <location>
        <begin position="99"/>
        <end position="188"/>
    </location>
</feature>
<accession>A0AAV4DZD2</accession>
<dbReference type="Pfam" id="PF03045">
    <property type="entry name" value="DAN"/>
    <property type="match status" value="1"/>
</dbReference>
<keyword evidence="3" id="KW-0732">Signal</keyword>
<reference evidence="7 8" key="1">
    <citation type="journal article" date="2021" name="Elife">
        <title>Chloroplast acquisition without the gene transfer in kleptoplastic sea slugs, Plakobranchus ocellatus.</title>
        <authorList>
            <person name="Maeda T."/>
            <person name="Takahashi S."/>
            <person name="Yoshida T."/>
            <person name="Shimamura S."/>
            <person name="Takaki Y."/>
            <person name="Nagai Y."/>
            <person name="Toyoda A."/>
            <person name="Suzuki Y."/>
            <person name="Arimoto A."/>
            <person name="Ishii H."/>
            <person name="Satoh N."/>
            <person name="Nishiyama T."/>
            <person name="Hasebe M."/>
            <person name="Maruyama T."/>
            <person name="Minagawa J."/>
            <person name="Obokata J."/>
            <person name="Shigenobu S."/>
        </authorList>
    </citation>
    <scope>NUCLEOTIDE SEQUENCE [LARGE SCALE GENOMIC DNA]</scope>
</reference>
<evidence type="ECO:0000256" key="5">
    <source>
        <dbReference type="SAM" id="Phobius"/>
    </source>
</evidence>
<dbReference type="EMBL" id="BLXT01008499">
    <property type="protein sequence ID" value="GFO49712.1"/>
    <property type="molecule type" value="Genomic_DNA"/>
</dbReference>
<dbReference type="InterPro" id="IPR006207">
    <property type="entry name" value="Cys_knot_C"/>
</dbReference>
<evidence type="ECO:0000256" key="4">
    <source>
        <dbReference type="ARBA" id="ARBA00023157"/>
    </source>
</evidence>
<sequence>MSLIKDSGKNLDISAGEGRLMSHTSPEQACRTVSRHCYTQICYSFYASSFPSQSIKTKHTAIALDNRQQWTLKGVLIVSISVVLLLALLPSAAARECTLRRVGHTIRWRRCIPKRVLSFVCHGTCSSYSTLDSGDLSTIHRNCNCCKETSFRIGIIRLRCPKPSGRRGYRTVTVNAKIPTGCTCRPCDPLPTIQAAEYLS</sequence>
<dbReference type="AlphaFoldDB" id="A0AAV4DZD2"/>
<dbReference type="InterPro" id="IPR029034">
    <property type="entry name" value="Cystine-knot_cytokine"/>
</dbReference>
<dbReference type="Proteomes" id="UP000735302">
    <property type="component" value="Unassembled WGS sequence"/>
</dbReference>
<organism evidence="7 8">
    <name type="scientific">Plakobranchus ocellatus</name>
    <dbReference type="NCBI Taxonomy" id="259542"/>
    <lineage>
        <taxon>Eukaryota</taxon>
        <taxon>Metazoa</taxon>
        <taxon>Spiralia</taxon>
        <taxon>Lophotrochozoa</taxon>
        <taxon>Mollusca</taxon>
        <taxon>Gastropoda</taxon>
        <taxon>Heterobranchia</taxon>
        <taxon>Euthyneura</taxon>
        <taxon>Panpulmonata</taxon>
        <taxon>Sacoglossa</taxon>
        <taxon>Placobranchoidea</taxon>
        <taxon>Plakobranchidae</taxon>
        <taxon>Plakobranchus</taxon>
    </lineage>
</organism>
<keyword evidence="5" id="KW-0472">Membrane</keyword>
<protein>
    <submittedName>
        <fullName evidence="7">Bursicon</fullName>
    </submittedName>
</protein>
<gene>
    <name evidence="7" type="ORF">PoB_007621700</name>
</gene>
<evidence type="ECO:0000313" key="8">
    <source>
        <dbReference type="Proteomes" id="UP000735302"/>
    </source>
</evidence>
<evidence type="ECO:0000256" key="2">
    <source>
        <dbReference type="ARBA" id="ARBA00022525"/>
    </source>
</evidence>
<keyword evidence="4" id="KW-1015">Disulfide bond</keyword>